<dbReference type="OrthoDB" id="1343992at2"/>
<dbReference type="EMBL" id="WQLW01000001">
    <property type="protein sequence ID" value="MVO07752.1"/>
    <property type="molecule type" value="Genomic_DNA"/>
</dbReference>
<comment type="caution">
    <text evidence="1">The sequence shown here is derived from an EMBL/GenBank/DDBJ whole genome shotgun (WGS) entry which is preliminary data.</text>
</comment>
<organism evidence="1 2">
    <name type="scientific">Flavobacterium profundi</name>
    <dbReference type="NCBI Taxonomy" id="1774945"/>
    <lineage>
        <taxon>Bacteria</taxon>
        <taxon>Pseudomonadati</taxon>
        <taxon>Bacteroidota</taxon>
        <taxon>Flavobacteriia</taxon>
        <taxon>Flavobacteriales</taxon>
        <taxon>Flavobacteriaceae</taxon>
        <taxon>Flavobacterium</taxon>
    </lineage>
</organism>
<reference evidence="2" key="1">
    <citation type="submission" date="2019-05" db="EMBL/GenBank/DDBJ databases">
        <title>Flavobacterium profundi sp. nov., isolated from a deep-sea seamount.</title>
        <authorList>
            <person name="Zhang D.-C."/>
        </authorList>
    </citation>
    <scope>NUCLEOTIDE SEQUENCE [LARGE SCALE GENOMIC DNA]</scope>
    <source>
        <strain evidence="2">TP390</strain>
    </source>
</reference>
<evidence type="ECO:0000313" key="1">
    <source>
        <dbReference type="EMBL" id="MVO07752.1"/>
    </source>
</evidence>
<name>A0A6I4IJE1_9FLAO</name>
<dbReference type="Proteomes" id="UP000431264">
    <property type="component" value="Unassembled WGS sequence"/>
</dbReference>
<proteinExistence type="predicted"/>
<keyword evidence="2" id="KW-1185">Reference proteome</keyword>
<protein>
    <submittedName>
        <fullName evidence="1">Uncharacterized protein</fullName>
    </submittedName>
</protein>
<gene>
    <name evidence="1" type="ORF">GOQ30_01075</name>
</gene>
<dbReference type="RefSeq" id="WP_140996166.1">
    <property type="nucleotide sequence ID" value="NZ_VDCZ01000001.1"/>
</dbReference>
<evidence type="ECO:0000313" key="2">
    <source>
        <dbReference type="Proteomes" id="UP000431264"/>
    </source>
</evidence>
<accession>A0A6I4IJE1</accession>
<dbReference type="AlphaFoldDB" id="A0A6I4IJE1"/>
<sequence>MSKGFYLKMEEYVPAGTFLKASFERDREELATRFSEFSTTYLNDFEAQLAKVARLEQSLVITEEQKGVTASLYTTSDQINKDLNFLSFYFKRAAISTSSITAVKRNLMDRNIEGAILKLDGLLQFVESKRAVLEAKGMSATFPAEIDALKEEMKVKNGMQNVVMNIKKQLHSDNRQEYDALYAYISTISKAGKIMYDGLTKRDEYVITRIASRMRRAKRNKDTTKLVH</sequence>